<dbReference type="PANTHER" id="PTHR47926">
    <property type="entry name" value="PENTATRICOPEPTIDE REPEAT-CONTAINING PROTEIN"/>
    <property type="match status" value="1"/>
</dbReference>
<evidence type="ECO:0000256" key="3">
    <source>
        <dbReference type="PROSITE-ProRule" id="PRU00708"/>
    </source>
</evidence>
<dbReference type="PANTHER" id="PTHR47926:SF533">
    <property type="entry name" value="DYW DOMAIN-CONTAINING PROTEIN"/>
    <property type="match status" value="1"/>
</dbReference>
<accession>A0ABC8LQX6</accession>
<comment type="caution">
    <text evidence="5">The sequence shown here is derived from an EMBL/GenBank/DDBJ whole genome shotgun (WGS) entry which is preliminary data.</text>
</comment>
<dbReference type="FunFam" id="1.25.40.10:FF:000344">
    <property type="entry name" value="Pentatricopeptide repeat-containing protein"/>
    <property type="match status" value="1"/>
</dbReference>
<feature type="repeat" description="PPR" evidence="3">
    <location>
        <begin position="472"/>
        <end position="506"/>
    </location>
</feature>
<dbReference type="NCBIfam" id="TIGR00756">
    <property type="entry name" value="PPR"/>
    <property type="match status" value="8"/>
</dbReference>
<evidence type="ECO:0000256" key="2">
    <source>
        <dbReference type="ARBA" id="ARBA00022737"/>
    </source>
</evidence>
<feature type="domain" description="DYW" evidence="4">
    <location>
        <begin position="788"/>
        <end position="881"/>
    </location>
</feature>
<dbReference type="InterPro" id="IPR032867">
    <property type="entry name" value="DYW_dom"/>
</dbReference>
<dbReference type="Pfam" id="PF14432">
    <property type="entry name" value="DYW_deaminase"/>
    <property type="match status" value="1"/>
</dbReference>
<evidence type="ECO:0000313" key="6">
    <source>
        <dbReference type="Proteomes" id="UP001642260"/>
    </source>
</evidence>
<dbReference type="PROSITE" id="PS51375">
    <property type="entry name" value="PPR"/>
    <property type="match status" value="5"/>
</dbReference>
<evidence type="ECO:0000259" key="4">
    <source>
        <dbReference type="Pfam" id="PF14432"/>
    </source>
</evidence>
<dbReference type="Gene3D" id="1.25.40.10">
    <property type="entry name" value="Tetratricopeptide repeat domain"/>
    <property type="match status" value="6"/>
</dbReference>
<dbReference type="Proteomes" id="UP001642260">
    <property type="component" value="Unassembled WGS sequence"/>
</dbReference>
<dbReference type="Pfam" id="PF20431">
    <property type="entry name" value="E_motif"/>
    <property type="match status" value="1"/>
</dbReference>
<dbReference type="FunFam" id="1.25.40.10:FF:000366">
    <property type="entry name" value="Pentatricopeptide (PPR) repeat-containing protein"/>
    <property type="match status" value="1"/>
</dbReference>
<evidence type="ECO:0000256" key="1">
    <source>
        <dbReference type="ARBA" id="ARBA00006643"/>
    </source>
</evidence>
<feature type="repeat" description="PPR" evidence="3">
    <location>
        <begin position="371"/>
        <end position="405"/>
    </location>
</feature>
<reference evidence="5 6" key="1">
    <citation type="submission" date="2022-03" db="EMBL/GenBank/DDBJ databases">
        <authorList>
            <person name="Macdonald S."/>
            <person name="Ahmed S."/>
            <person name="Newling K."/>
        </authorList>
    </citation>
    <scope>NUCLEOTIDE SEQUENCE [LARGE SCALE GENOMIC DNA]</scope>
</reference>
<feature type="repeat" description="PPR" evidence="3">
    <location>
        <begin position="170"/>
        <end position="204"/>
    </location>
</feature>
<dbReference type="FunFam" id="1.25.40.10:FF:000073">
    <property type="entry name" value="Pentatricopeptide repeat-containing protein chloroplastic"/>
    <property type="match status" value="1"/>
</dbReference>
<proteinExistence type="inferred from homology"/>
<dbReference type="AlphaFoldDB" id="A0ABC8LQX6"/>
<organism evidence="5 6">
    <name type="scientific">Eruca vesicaria subsp. sativa</name>
    <name type="common">Garden rocket</name>
    <name type="synonym">Eruca sativa</name>
    <dbReference type="NCBI Taxonomy" id="29727"/>
    <lineage>
        <taxon>Eukaryota</taxon>
        <taxon>Viridiplantae</taxon>
        <taxon>Streptophyta</taxon>
        <taxon>Embryophyta</taxon>
        <taxon>Tracheophyta</taxon>
        <taxon>Spermatophyta</taxon>
        <taxon>Magnoliopsida</taxon>
        <taxon>eudicotyledons</taxon>
        <taxon>Gunneridae</taxon>
        <taxon>Pentapetalae</taxon>
        <taxon>rosids</taxon>
        <taxon>malvids</taxon>
        <taxon>Brassicales</taxon>
        <taxon>Brassicaceae</taxon>
        <taxon>Brassiceae</taxon>
        <taxon>Eruca</taxon>
    </lineage>
</organism>
<dbReference type="Pfam" id="PF01535">
    <property type="entry name" value="PPR"/>
    <property type="match status" value="2"/>
</dbReference>
<dbReference type="FunFam" id="1.25.40.10:FF:000144">
    <property type="entry name" value="Pentatricopeptide repeat-containing protein, mitochondrial"/>
    <property type="match status" value="1"/>
</dbReference>
<gene>
    <name evidence="5" type="ORF">ERUC_LOCUS38699</name>
</gene>
<name>A0ABC8LQX6_ERUVS</name>
<dbReference type="EMBL" id="CAKOAT010700709">
    <property type="protein sequence ID" value="CAH8386216.1"/>
    <property type="molecule type" value="Genomic_DNA"/>
</dbReference>
<keyword evidence="2" id="KW-0677">Repeat</keyword>
<dbReference type="FunFam" id="1.25.40.10:FF:000285">
    <property type="entry name" value="Pentatricopeptide repeat-containing protein, chloroplastic"/>
    <property type="match status" value="1"/>
</dbReference>
<feature type="repeat" description="PPR" evidence="3">
    <location>
        <begin position="573"/>
        <end position="607"/>
    </location>
</feature>
<dbReference type="InterPro" id="IPR002885">
    <property type="entry name" value="PPR_rpt"/>
</dbReference>
<dbReference type="Pfam" id="PF13041">
    <property type="entry name" value="PPR_2"/>
    <property type="match status" value="5"/>
</dbReference>
<protein>
    <recommendedName>
        <fullName evidence="4">DYW domain-containing protein</fullName>
    </recommendedName>
</protein>
<keyword evidence="6" id="KW-1185">Reference proteome</keyword>
<dbReference type="InterPro" id="IPR011990">
    <property type="entry name" value="TPR-like_helical_dom_sf"/>
</dbReference>
<dbReference type="InterPro" id="IPR046960">
    <property type="entry name" value="PPR_At4g14850-like_plant"/>
</dbReference>
<sequence length="881" mass="98674">MVIVSSAFISKALSSPNLKDLRQIHALVITLNLEHSDFFSGKLIDKYSNLKDPHSSLSVFKRASSPPKNVYLWNSIIRALSHNGLSTKALDFYKKLREHNVSPDKYTFPPVVKACAGLLDKEMGDWVYGEIVELGFGSDLYVGNAVVDMYSRMGLLGRAREVFDEMPVRDIVSWNSLISGCSYHGCYEEAVGVYRELRSSWVVPDSFTVTSVLSAFGNLEGVKEGEGVHGFVVKLGVGSVVVVNNGLLSMYLKLRRLRDARRVFDEMVVRDSVTYNTMICGYFNLEMYEESVKMFLENFDQFKADILTVSSILRACGHLRDLRLAKYVHEYMMRGGFVVGTTVGNILIDVYAKCGDMIAARDVFKGMECKDTVSWNSIINGYIQSGDVLEAMQLFKMMMIMDERADHITYLMLVSVSTRLTDLKLGRGLHCNVTKSGFCSDVSVSNALIDMSAKCGEEGDSLQIFNSMESKDTVTWNMVISACVRSGDFATGLQVTTQMRNSGVVPDMATFLVILPMCASLAAKRLGKEIHCCLLRFGYESELRIGNALIEMYSKCGCLKSSLKVFEHMSRRDVVTWTGMIYAYGMYGEGEKALAAFADMEKNGVVPDNVVFIAIIYACSHSGLVEEGLACFEKMKTQYMIEPTMEHYACVVDLLSRSQKISKAEEFIQTMPIKPDASIWASLLRACRTSGDMEIAERVSKKIIELNPDDPGYSILASNTYAALRKWDKVSLIRKSLKDKQIKKNPGFSWIEVSNRVHVFRAGDVSAPQSEAIHKSLEILYSLMAKEGYIPDSREVSQNLEEEEEKRRLVCGHSERLAIAFGLLNTEPGTPLQVMKNLRVCGDCHEVTKLISRIVGREILVRDANRFHLFKDGTCSCKDRW</sequence>
<feature type="repeat" description="PPR" evidence="3">
    <location>
        <begin position="69"/>
        <end position="103"/>
    </location>
</feature>
<dbReference type="GO" id="GO:0016070">
    <property type="term" value="P:RNA metabolic process"/>
    <property type="evidence" value="ECO:0007669"/>
    <property type="project" value="UniProtKB-ARBA"/>
</dbReference>
<evidence type="ECO:0000313" key="5">
    <source>
        <dbReference type="EMBL" id="CAH8386216.1"/>
    </source>
</evidence>
<comment type="similarity">
    <text evidence="1">Belongs to the PPR family. PCMP-H subfamily.</text>
</comment>
<dbReference type="InterPro" id="IPR046848">
    <property type="entry name" value="E_motif"/>
</dbReference>